<evidence type="ECO:0000313" key="2">
    <source>
        <dbReference type="EMBL" id="MFC3628483.1"/>
    </source>
</evidence>
<sequence length="365" mass="38640">MAVNTSTWVWYDPKDRYVLASGSPTNFSRSVQNGPGVHLDRLTENAFWTEVNGDNRIEDRDGQDGGGGAFNAPIGEGLTIDGRFSQLSTYAVFPATVTAADGRTIANLALAAYQFPDTTIAFRLEDTAIQALSLAGIGRGAIQAVTITGGPVHSRGVTPSGHDDAFPCYTPGTLIETDAGPRPVESLRAGDRVWTRDHGFQPVLWAGIRRIALPADGSRDHLRPVRIAPGILDRAGGGLLVSPQHRILLHSRIAQRMFGTMQVLVPAKALLDLPGVTLATGIACVTYVHFACASHQIVRANGVLSESLYLGSQALLTLGAAARAEIAAIFPGLDSPVPAARLVGVAQARSLIARHRRNGRPVLAA</sequence>
<keyword evidence="3" id="KW-1185">Reference proteome</keyword>
<proteinExistence type="predicted"/>
<protein>
    <submittedName>
        <fullName evidence="2">Hint domain-containing protein</fullName>
    </submittedName>
</protein>
<gene>
    <name evidence="2" type="ORF">ACFOM8_03400</name>
</gene>
<dbReference type="Pfam" id="PF13403">
    <property type="entry name" value="Hint_2"/>
    <property type="match status" value="1"/>
</dbReference>
<dbReference type="SUPFAM" id="SSF51294">
    <property type="entry name" value="Hedgehog/intein (Hint) domain"/>
    <property type="match status" value="1"/>
</dbReference>
<dbReference type="Gene3D" id="2.170.16.10">
    <property type="entry name" value="Hedgehog/Intein (Hint) domain"/>
    <property type="match status" value="1"/>
</dbReference>
<evidence type="ECO:0000313" key="3">
    <source>
        <dbReference type="Proteomes" id="UP001595539"/>
    </source>
</evidence>
<feature type="domain" description="Hedgehog/Intein (Hint)" evidence="1">
    <location>
        <begin position="167"/>
        <end position="311"/>
    </location>
</feature>
<accession>A0ABV7U0C6</accession>
<dbReference type="RefSeq" id="WP_377759327.1">
    <property type="nucleotide sequence ID" value="NZ_JBHRXY010000002.1"/>
</dbReference>
<dbReference type="InterPro" id="IPR036844">
    <property type="entry name" value="Hint_dom_sf"/>
</dbReference>
<organism evidence="2 3">
    <name type="scientific">Paracoccus angustae</name>
    <dbReference type="NCBI Taxonomy" id="1671480"/>
    <lineage>
        <taxon>Bacteria</taxon>
        <taxon>Pseudomonadati</taxon>
        <taxon>Pseudomonadota</taxon>
        <taxon>Alphaproteobacteria</taxon>
        <taxon>Rhodobacterales</taxon>
        <taxon>Paracoccaceae</taxon>
        <taxon>Paracoccus</taxon>
    </lineage>
</organism>
<evidence type="ECO:0000259" key="1">
    <source>
        <dbReference type="Pfam" id="PF13403"/>
    </source>
</evidence>
<name>A0ABV7U0C6_9RHOB</name>
<comment type="caution">
    <text evidence="2">The sequence shown here is derived from an EMBL/GenBank/DDBJ whole genome shotgun (WGS) entry which is preliminary data.</text>
</comment>
<dbReference type="EMBL" id="JBHRXY010000002">
    <property type="protein sequence ID" value="MFC3628483.1"/>
    <property type="molecule type" value="Genomic_DNA"/>
</dbReference>
<dbReference type="Proteomes" id="UP001595539">
    <property type="component" value="Unassembled WGS sequence"/>
</dbReference>
<reference evidence="3" key="1">
    <citation type="journal article" date="2019" name="Int. J. Syst. Evol. Microbiol.">
        <title>The Global Catalogue of Microorganisms (GCM) 10K type strain sequencing project: providing services to taxonomists for standard genome sequencing and annotation.</title>
        <authorList>
            <consortium name="The Broad Institute Genomics Platform"/>
            <consortium name="The Broad Institute Genome Sequencing Center for Infectious Disease"/>
            <person name="Wu L."/>
            <person name="Ma J."/>
        </authorList>
    </citation>
    <scope>NUCLEOTIDE SEQUENCE [LARGE SCALE GENOMIC DNA]</scope>
    <source>
        <strain evidence="3">KCTC 42473</strain>
    </source>
</reference>
<dbReference type="InterPro" id="IPR028992">
    <property type="entry name" value="Hedgehog/Intein_dom"/>
</dbReference>